<dbReference type="CDD" id="cd08916">
    <property type="entry name" value="TrHb3_P"/>
    <property type="match status" value="1"/>
</dbReference>
<dbReference type="EMBL" id="CP017448">
    <property type="protein sequence ID" value="AOV17417.1"/>
    <property type="molecule type" value="Genomic_DNA"/>
</dbReference>
<keyword evidence="4" id="KW-0408">Iron</keyword>
<dbReference type="KEGG" id="aaeo:BJI67_10415"/>
<keyword evidence="2" id="KW-0349">Heme</keyword>
<evidence type="ECO:0000256" key="2">
    <source>
        <dbReference type="ARBA" id="ARBA00022617"/>
    </source>
</evidence>
<evidence type="ECO:0000313" key="6">
    <source>
        <dbReference type="Proteomes" id="UP000095342"/>
    </source>
</evidence>
<organism evidence="5 6">
    <name type="scientific">Acidihalobacter aeolianus</name>
    <dbReference type="NCBI Taxonomy" id="2792603"/>
    <lineage>
        <taxon>Bacteria</taxon>
        <taxon>Pseudomonadati</taxon>
        <taxon>Pseudomonadota</taxon>
        <taxon>Gammaproteobacteria</taxon>
        <taxon>Chromatiales</taxon>
        <taxon>Ectothiorhodospiraceae</taxon>
        <taxon>Acidihalobacter</taxon>
    </lineage>
</organism>
<dbReference type="Gene3D" id="1.10.490.10">
    <property type="entry name" value="Globins"/>
    <property type="match status" value="1"/>
</dbReference>
<dbReference type="InterPro" id="IPR009050">
    <property type="entry name" value="Globin-like_sf"/>
</dbReference>
<proteinExistence type="predicted"/>
<accession>A0A1D8K8X9</accession>
<dbReference type="RefSeq" id="WP_070072967.1">
    <property type="nucleotide sequence ID" value="NZ_CP017448.1"/>
</dbReference>
<dbReference type="Pfam" id="PF01152">
    <property type="entry name" value="Bac_globin"/>
    <property type="match status" value="1"/>
</dbReference>
<protein>
    <recommendedName>
        <fullName evidence="7">Globin</fullName>
    </recommendedName>
</protein>
<gene>
    <name evidence="5" type="ORF">BJI67_10415</name>
</gene>
<dbReference type="GO" id="GO:0020037">
    <property type="term" value="F:heme binding"/>
    <property type="evidence" value="ECO:0007669"/>
    <property type="project" value="InterPro"/>
</dbReference>
<dbReference type="SUPFAM" id="SSF46458">
    <property type="entry name" value="Globin-like"/>
    <property type="match status" value="1"/>
</dbReference>
<dbReference type="Proteomes" id="UP000095342">
    <property type="component" value="Chromosome"/>
</dbReference>
<dbReference type="InterPro" id="IPR001486">
    <property type="entry name" value="Hemoglobin_trunc"/>
</dbReference>
<dbReference type="InterPro" id="IPR012292">
    <property type="entry name" value="Globin/Proto"/>
</dbReference>
<evidence type="ECO:0000256" key="3">
    <source>
        <dbReference type="ARBA" id="ARBA00022723"/>
    </source>
</evidence>
<keyword evidence="3" id="KW-0479">Metal-binding</keyword>
<evidence type="ECO:0000313" key="5">
    <source>
        <dbReference type="EMBL" id="AOV17417.1"/>
    </source>
</evidence>
<keyword evidence="6" id="KW-1185">Reference proteome</keyword>
<dbReference type="GO" id="GO:0019825">
    <property type="term" value="F:oxygen binding"/>
    <property type="evidence" value="ECO:0007669"/>
    <property type="project" value="InterPro"/>
</dbReference>
<evidence type="ECO:0000256" key="4">
    <source>
        <dbReference type="ARBA" id="ARBA00023004"/>
    </source>
</evidence>
<keyword evidence="1" id="KW-0813">Transport</keyword>
<sequence length="137" mass="15808">MSDEALDGQRATRTLRPEAEYIGLAAIRDVISAFYTQARRDPVLGPRFATVRDWANHEARLTHFWWVALGGRAYAAYRYRVVERHRTAGVTEDDLQRWFTLFGTCVRQRLPGPYAELWLRRARAMGRVLTQVAGKLT</sequence>
<dbReference type="AlphaFoldDB" id="A0A1D8K8X9"/>
<evidence type="ECO:0000256" key="1">
    <source>
        <dbReference type="ARBA" id="ARBA00022448"/>
    </source>
</evidence>
<dbReference type="GO" id="GO:0046872">
    <property type="term" value="F:metal ion binding"/>
    <property type="evidence" value="ECO:0007669"/>
    <property type="project" value="UniProtKB-KW"/>
</dbReference>
<reference evidence="5 6" key="1">
    <citation type="submission" date="2016-09" db="EMBL/GenBank/DDBJ databases">
        <title>Acidihalobacter prosperus V6 (DSM14174).</title>
        <authorList>
            <person name="Khaleque H.N."/>
            <person name="Ramsay J.P."/>
            <person name="Murphy R.J.T."/>
            <person name="Kaksonen A.H."/>
            <person name="Boxall N.J."/>
            <person name="Watkin E.L.J."/>
        </authorList>
    </citation>
    <scope>NUCLEOTIDE SEQUENCE [LARGE SCALE GENOMIC DNA]</scope>
    <source>
        <strain evidence="5 6">V6</strain>
    </source>
</reference>
<evidence type="ECO:0008006" key="7">
    <source>
        <dbReference type="Google" id="ProtNLM"/>
    </source>
</evidence>
<name>A0A1D8K8X9_9GAMM</name>